<organism evidence="8 9">
    <name type="scientific">Ellagibacter isourolithinifaciens</name>
    <dbReference type="NCBI Taxonomy" id="2137581"/>
    <lineage>
        <taxon>Bacteria</taxon>
        <taxon>Bacillati</taxon>
        <taxon>Actinomycetota</taxon>
        <taxon>Coriobacteriia</taxon>
        <taxon>Eggerthellales</taxon>
        <taxon>Eggerthellaceae</taxon>
        <taxon>Ellagibacter</taxon>
    </lineage>
</organism>
<dbReference type="PANTHER" id="PTHR43545">
    <property type="entry name" value="FORMATE DEHYDROGENASE, NITRATE-INDUCIBLE, IRON-SULFUR SUBUNIT"/>
    <property type="match status" value="1"/>
</dbReference>
<evidence type="ECO:0000256" key="3">
    <source>
        <dbReference type="ARBA" id="ARBA00022723"/>
    </source>
</evidence>
<evidence type="ECO:0000256" key="2">
    <source>
        <dbReference type="ARBA" id="ARBA00022485"/>
    </source>
</evidence>
<keyword evidence="9" id="KW-1185">Reference proteome</keyword>
<comment type="subcellular location">
    <subcellularLocation>
        <location evidence="1">Cell envelope</location>
    </subcellularLocation>
</comment>
<sequence length="110" mass="12581">MSANGLFINYEFCTGCHSCEVACKKEHKLPKGQFGMHVLQDGPRQMLDGKWEFTYIPYPSHQCDLCTERTAEGRLPTCVHHCQAGVMEYGPLEELVKYAEKYPKSMIYSL</sequence>
<evidence type="ECO:0000256" key="5">
    <source>
        <dbReference type="ARBA" id="ARBA00023004"/>
    </source>
</evidence>
<evidence type="ECO:0000256" key="1">
    <source>
        <dbReference type="ARBA" id="ARBA00004196"/>
    </source>
</evidence>
<evidence type="ECO:0000313" key="9">
    <source>
        <dbReference type="Proteomes" id="UP000468668"/>
    </source>
</evidence>
<keyword evidence="5" id="KW-0408">Iron</keyword>
<dbReference type="GeneID" id="98657398"/>
<keyword evidence="2" id="KW-0004">4Fe-4S</keyword>
<reference evidence="8 9" key="1">
    <citation type="submission" date="2019-09" db="EMBL/GenBank/DDBJ databases">
        <title>Whole genome shotgun sequencing (WGS) of Ellagibacter isourolithinifaciens DSM 104140(T) and Adlercreutzia muris DSM 29508(T).</title>
        <authorList>
            <person name="Stoll D.A."/>
            <person name="Danylec N."/>
            <person name="Huch M."/>
        </authorList>
    </citation>
    <scope>NUCLEOTIDE SEQUENCE [LARGE SCALE GENOMIC DNA]</scope>
    <source>
        <strain evidence="8 9">DSM 104140</strain>
    </source>
</reference>
<feature type="domain" description="4Fe-4S ferredoxin-type" evidence="7">
    <location>
        <begin position="4"/>
        <end position="33"/>
    </location>
</feature>
<dbReference type="PROSITE" id="PS51379">
    <property type="entry name" value="4FE4S_FER_2"/>
    <property type="match status" value="1"/>
</dbReference>
<keyword evidence="3" id="KW-0479">Metal-binding</keyword>
<accession>A0A6N6NNC5</accession>
<gene>
    <name evidence="8" type="ORF">F8C90_03140</name>
</gene>
<dbReference type="EMBL" id="WAJR01000004">
    <property type="protein sequence ID" value="KAB1641825.1"/>
    <property type="molecule type" value="Genomic_DNA"/>
</dbReference>
<dbReference type="SUPFAM" id="SSF54862">
    <property type="entry name" value="4Fe-4S ferredoxins"/>
    <property type="match status" value="1"/>
</dbReference>
<dbReference type="InterPro" id="IPR051555">
    <property type="entry name" value="FDH_Electron_Transfer_Unit"/>
</dbReference>
<dbReference type="GO" id="GO:0051539">
    <property type="term" value="F:4 iron, 4 sulfur cluster binding"/>
    <property type="evidence" value="ECO:0007669"/>
    <property type="project" value="UniProtKB-KW"/>
</dbReference>
<proteinExistence type="predicted"/>
<evidence type="ECO:0000256" key="6">
    <source>
        <dbReference type="ARBA" id="ARBA00023014"/>
    </source>
</evidence>
<comment type="caution">
    <text evidence="8">The sequence shown here is derived from an EMBL/GenBank/DDBJ whole genome shotgun (WGS) entry which is preliminary data.</text>
</comment>
<dbReference type="GO" id="GO:0046872">
    <property type="term" value="F:metal ion binding"/>
    <property type="evidence" value="ECO:0007669"/>
    <property type="project" value="UniProtKB-KW"/>
</dbReference>
<dbReference type="OrthoDB" id="5432641at2"/>
<dbReference type="Gene3D" id="3.30.70.20">
    <property type="match status" value="2"/>
</dbReference>
<dbReference type="Proteomes" id="UP000468668">
    <property type="component" value="Unassembled WGS sequence"/>
</dbReference>
<dbReference type="PANTHER" id="PTHR43545:SF4">
    <property type="entry name" value="IRON-SULFUR PROTEIN"/>
    <property type="match status" value="1"/>
</dbReference>
<dbReference type="RefSeq" id="WP_158048993.1">
    <property type="nucleotide sequence ID" value="NZ_WAJR01000004.1"/>
</dbReference>
<keyword evidence="6" id="KW-0411">Iron-sulfur</keyword>
<evidence type="ECO:0000313" key="8">
    <source>
        <dbReference type="EMBL" id="KAB1641825.1"/>
    </source>
</evidence>
<dbReference type="InterPro" id="IPR017896">
    <property type="entry name" value="4Fe4S_Fe-S-bd"/>
</dbReference>
<protein>
    <submittedName>
        <fullName evidence="8">Oxidoreductase</fullName>
    </submittedName>
</protein>
<evidence type="ECO:0000256" key="4">
    <source>
        <dbReference type="ARBA" id="ARBA00022737"/>
    </source>
</evidence>
<name>A0A6N6NNC5_9ACTN</name>
<dbReference type="AlphaFoldDB" id="A0A6N6NNC5"/>
<dbReference type="Pfam" id="PF12797">
    <property type="entry name" value="Fer4_2"/>
    <property type="match status" value="1"/>
</dbReference>
<dbReference type="GO" id="GO:0030313">
    <property type="term" value="C:cell envelope"/>
    <property type="evidence" value="ECO:0007669"/>
    <property type="project" value="UniProtKB-SubCell"/>
</dbReference>
<keyword evidence="4" id="KW-0677">Repeat</keyword>
<evidence type="ECO:0000259" key="7">
    <source>
        <dbReference type="PROSITE" id="PS51379"/>
    </source>
</evidence>